<name>A0A8H7GTT5_9ASCO</name>
<feature type="chain" id="PRO_5034308425" evidence="1">
    <location>
        <begin position="20"/>
        <end position="59"/>
    </location>
</feature>
<sequence length="59" mass="6562">MFGSVLLLKLFVKFASVSSQDTPSFRIRNRRSGFDSELSKNASGTEQLYNCSGNLSLQE</sequence>
<accession>A0A8H7GTT5</accession>
<keyword evidence="1" id="KW-0732">Signal</keyword>
<protein>
    <submittedName>
        <fullName evidence="2">Uncharacterized protein</fullName>
    </submittedName>
</protein>
<evidence type="ECO:0000313" key="2">
    <source>
        <dbReference type="EMBL" id="KAF8002256.1"/>
    </source>
</evidence>
<keyword evidence="3" id="KW-1185">Reference proteome</keyword>
<gene>
    <name evidence="2" type="ORF">HF325_003221</name>
</gene>
<reference evidence="2" key="1">
    <citation type="submission" date="2020-10" db="EMBL/GenBank/DDBJ databases">
        <title>The Whole-Genome Sequence of Metschnikowia persimmonesis, a Novel Endophytic Yeast Species Isolated from Medicinal Plant Diospyros kaki Thumb.</title>
        <authorList>
            <person name="Rahmat E."/>
            <person name="Kang Y."/>
        </authorList>
    </citation>
    <scope>NUCLEOTIDE SEQUENCE</scope>
    <source>
        <strain evidence="2">KIOM G15050</strain>
    </source>
</reference>
<feature type="signal peptide" evidence="1">
    <location>
        <begin position="1"/>
        <end position="19"/>
    </location>
</feature>
<proteinExistence type="predicted"/>
<organism evidence="2 3">
    <name type="scientific">Metschnikowia pulcherrima</name>
    <dbReference type="NCBI Taxonomy" id="27326"/>
    <lineage>
        <taxon>Eukaryota</taxon>
        <taxon>Fungi</taxon>
        <taxon>Dikarya</taxon>
        <taxon>Ascomycota</taxon>
        <taxon>Saccharomycotina</taxon>
        <taxon>Pichiomycetes</taxon>
        <taxon>Metschnikowiaceae</taxon>
        <taxon>Metschnikowia</taxon>
    </lineage>
</organism>
<dbReference type="EMBL" id="JACBPP010000004">
    <property type="protein sequence ID" value="KAF8002256.1"/>
    <property type="molecule type" value="Genomic_DNA"/>
</dbReference>
<dbReference type="Proteomes" id="UP000649328">
    <property type="component" value="Unassembled WGS sequence"/>
</dbReference>
<evidence type="ECO:0000313" key="3">
    <source>
        <dbReference type="Proteomes" id="UP000649328"/>
    </source>
</evidence>
<dbReference type="AlphaFoldDB" id="A0A8H7GTT5"/>
<comment type="caution">
    <text evidence="2">The sequence shown here is derived from an EMBL/GenBank/DDBJ whole genome shotgun (WGS) entry which is preliminary data.</text>
</comment>
<evidence type="ECO:0000256" key="1">
    <source>
        <dbReference type="SAM" id="SignalP"/>
    </source>
</evidence>